<proteinExistence type="predicted"/>
<gene>
    <name evidence="7" type="ORF">VC03_05565</name>
</gene>
<dbReference type="AlphaFoldDB" id="A0A0E3ZBR2"/>
<keyword evidence="8" id="KW-1185">Reference proteome</keyword>
<evidence type="ECO:0000256" key="1">
    <source>
        <dbReference type="ARBA" id="ARBA00022908"/>
    </source>
</evidence>
<dbReference type="InterPro" id="IPR011010">
    <property type="entry name" value="DNA_brk_join_enz"/>
</dbReference>
<dbReference type="PROSITE" id="PS51900">
    <property type="entry name" value="CB"/>
    <property type="match status" value="1"/>
</dbReference>
<sequence>MDNENLVYVNEFLDYLRLEKGSSERTIESYRTDLKTFFKLVDKKYNVIQKDDIYGYIEKIKGMYKYNSTQRKISSLKSFYKFLYTNRYIQKDPTNTVRSMKKQKRLPDILDEDELKRLIDTYNHEAKNVRDRIILELLIATGARISEIINLEIKDVEDSEYKFIRVLGKGSKYRYIPIYKKMGEILKEYIYKEREMLLNGKRDFKVFPKTTRQGFYISLVKHAKMCNIQKHVHPHMIRHTVATILLKNGADIRTVQEILGHAGITTTEIYTHVEKSKLKSIYDKIQLGEEDEDKDI</sequence>
<dbReference type="InterPro" id="IPR010998">
    <property type="entry name" value="Integrase_recombinase_N"/>
</dbReference>
<accession>A0A0E3ZBR2</accession>
<dbReference type="InterPro" id="IPR002104">
    <property type="entry name" value="Integrase_catalytic"/>
</dbReference>
<dbReference type="SUPFAM" id="SSF56349">
    <property type="entry name" value="DNA breaking-rejoining enzymes"/>
    <property type="match status" value="1"/>
</dbReference>
<dbReference type="PANTHER" id="PTHR30349:SF81">
    <property type="entry name" value="TYROSINE RECOMBINASE XERC"/>
    <property type="match status" value="1"/>
</dbReference>
<dbReference type="HOGENOM" id="CLU_027562_9_6_0"/>
<keyword evidence="1" id="KW-0229">DNA integration</keyword>
<dbReference type="KEGG" id="sns:VC03_05565"/>
<dbReference type="GO" id="GO:0003677">
    <property type="term" value="F:DNA binding"/>
    <property type="evidence" value="ECO:0007669"/>
    <property type="project" value="UniProtKB-UniRule"/>
</dbReference>
<evidence type="ECO:0000313" key="7">
    <source>
        <dbReference type="EMBL" id="AKC95942.1"/>
    </source>
</evidence>
<keyword evidence="2 4" id="KW-0238">DNA-binding</keyword>
<dbReference type="OrthoDB" id="9801717at2"/>
<feature type="domain" description="Core-binding (CB)" evidence="6">
    <location>
        <begin position="3"/>
        <end position="84"/>
    </location>
</feature>
<dbReference type="RefSeq" id="WP_046329046.1">
    <property type="nucleotide sequence ID" value="NZ_CP011280.1"/>
</dbReference>
<keyword evidence="3" id="KW-0233">DNA recombination</keyword>
<dbReference type="Gene3D" id="1.10.443.10">
    <property type="entry name" value="Intergrase catalytic core"/>
    <property type="match status" value="1"/>
</dbReference>
<dbReference type="InterPro" id="IPR050090">
    <property type="entry name" value="Tyrosine_recombinase_XerCD"/>
</dbReference>
<evidence type="ECO:0000259" key="6">
    <source>
        <dbReference type="PROSITE" id="PS51900"/>
    </source>
</evidence>
<dbReference type="PANTHER" id="PTHR30349">
    <property type="entry name" value="PHAGE INTEGRASE-RELATED"/>
    <property type="match status" value="1"/>
</dbReference>
<organism evidence="7 8">
    <name type="scientific">Sneathia vaginalis</name>
    <dbReference type="NCBI Taxonomy" id="187101"/>
    <lineage>
        <taxon>Bacteria</taxon>
        <taxon>Fusobacteriati</taxon>
        <taxon>Fusobacteriota</taxon>
        <taxon>Fusobacteriia</taxon>
        <taxon>Fusobacteriales</taxon>
        <taxon>Leptotrichiaceae</taxon>
        <taxon>Sneathia</taxon>
    </lineage>
</organism>
<evidence type="ECO:0000256" key="2">
    <source>
        <dbReference type="ARBA" id="ARBA00023125"/>
    </source>
</evidence>
<reference evidence="7 8" key="1">
    <citation type="journal article" date="2012" name="BMC Genomics">
        <title>Genomic sequence analysis and characterization of Sneathia amnii sp. nov.</title>
        <authorList>
            <consortium name="Vaginal Microbiome Consortium (additional members)"/>
            <person name="Harwich M.D.Jr."/>
            <person name="Serrano M.G."/>
            <person name="Fettweis J.M."/>
            <person name="Alves J.M."/>
            <person name="Reimers M.A."/>
            <person name="Buck G.A."/>
            <person name="Jefferson K.K."/>
        </authorList>
    </citation>
    <scope>NUCLEOTIDE SEQUENCE [LARGE SCALE GENOMIC DNA]</scope>
    <source>
        <strain evidence="7 8">SN35</strain>
    </source>
</reference>
<dbReference type="InterPro" id="IPR044068">
    <property type="entry name" value="CB"/>
</dbReference>
<dbReference type="Pfam" id="PF02899">
    <property type="entry name" value="Phage_int_SAM_1"/>
    <property type="match status" value="1"/>
</dbReference>
<dbReference type="Gene3D" id="1.10.150.130">
    <property type="match status" value="1"/>
</dbReference>
<feature type="domain" description="Tyr recombinase" evidence="5">
    <location>
        <begin position="105"/>
        <end position="283"/>
    </location>
</feature>
<dbReference type="Pfam" id="PF00589">
    <property type="entry name" value="Phage_integrase"/>
    <property type="match status" value="1"/>
</dbReference>
<protein>
    <submittedName>
        <fullName evidence="7">Integrase</fullName>
    </submittedName>
</protein>
<dbReference type="InterPro" id="IPR004107">
    <property type="entry name" value="Integrase_SAM-like_N"/>
</dbReference>
<dbReference type="InterPro" id="IPR013762">
    <property type="entry name" value="Integrase-like_cat_sf"/>
</dbReference>
<name>A0A0E3ZBR2_9FUSO</name>
<evidence type="ECO:0000256" key="4">
    <source>
        <dbReference type="PROSITE-ProRule" id="PRU01248"/>
    </source>
</evidence>
<dbReference type="EMBL" id="CP011280">
    <property type="protein sequence ID" value="AKC95942.1"/>
    <property type="molecule type" value="Genomic_DNA"/>
</dbReference>
<dbReference type="PROSITE" id="PS51898">
    <property type="entry name" value="TYR_RECOMBINASE"/>
    <property type="match status" value="1"/>
</dbReference>
<evidence type="ECO:0000259" key="5">
    <source>
        <dbReference type="PROSITE" id="PS51898"/>
    </source>
</evidence>
<dbReference type="Proteomes" id="UP000033103">
    <property type="component" value="Chromosome"/>
</dbReference>
<dbReference type="STRING" id="187101.VC03_05565"/>
<evidence type="ECO:0000313" key="8">
    <source>
        <dbReference type="Proteomes" id="UP000033103"/>
    </source>
</evidence>
<dbReference type="PATRIC" id="fig|1069640.6.peg.1104"/>
<dbReference type="GO" id="GO:0006310">
    <property type="term" value="P:DNA recombination"/>
    <property type="evidence" value="ECO:0007669"/>
    <property type="project" value="UniProtKB-KW"/>
</dbReference>
<dbReference type="GO" id="GO:0015074">
    <property type="term" value="P:DNA integration"/>
    <property type="evidence" value="ECO:0007669"/>
    <property type="project" value="UniProtKB-KW"/>
</dbReference>
<evidence type="ECO:0000256" key="3">
    <source>
        <dbReference type="ARBA" id="ARBA00023172"/>
    </source>
</evidence>